<evidence type="ECO:0000313" key="8">
    <source>
        <dbReference type="Proteomes" id="UP001556040"/>
    </source>
</evidence>
<feature type="transmembrane region" description="Helical" evidence="5">
    <location>
        <begin position="643"/>
        <end position="662"/>
    </location>
</feature>
<dbReference type="InterPro" id="IPR017501">
    <property type="entry name" value="Phage_infect_YhgE_C"/>
</dbReference>
<keyword evidence="8" id="KW-1185">Reference proteome</keyword>
<evidence type="ECO:0000313" key="7">
    <source>
        <dbReference type="EMBL" id="MEW9502409.1"/>
    </source>
</evidence>
<feature type="transmembrane region" description="Helical" evidence="5">
    <location>
        <begin position="701"/>
        <end position="720"/>
    </location>
</feature>
<evidence type="ECO:0000256" key="1">
    <source>
        <dbReference type="ARBA" id="ARBA00004141"/>
    </source>
</evidence>
<keyword evidence="4 5" id="KW-0472">Membrane</keyword>
<dbReference type="RefSeq" id="WP_367779901.1">
    <property type="nucleotide sequence ID" value="NZ_JBFMIA010000010.1"/>
</dbReference>
<feature type="transmembrane region" description="Helical" evidence="5">
    <location>
        <begin position="543"/>
        <end position="563"/>
    </location>
</feature>
<dbReference type="Pfam" id="PF12698">
    <property type="entry name" value="ABC2_membrane_3"/>
    <property type="match status" value="2"/>
</dbReference>
<dbReference type="NCBIfam" id="TIGR03062">
    <property type="entry name" value="pip_yhgE_Cterm"/>
    <property type="match status" value="1"/>
</dbReference>
<feature type="domain" description="ABC-2 type transporter transmembrane" evidence="6">
    <location>
        <begin position="25"/>
        <end position="162"/>
    </location>
</feature>
<keyword evidence="3 5" id="KW-1133">Transmembrane helix</keyword>
<feature type="domain" description="ABC-2 type transporter transmembrane" evidence="6">
    <location>
        <begin position="520"/>
        <end position="716"/>
    </location>
</feature>
<comment type="caution">
    <text evidence="7">The sequence shown here is derived from an EMBL/GenBank/DDBJ whole genome shotgun (WGS) entry which is preliminary data.</text>
</comment>
<name>A0ABV3Q4Z4_9BACL</name>
<feature type="transmembrane region" description="Helical" evidence="5">
    <location>
        <begin position="583"/>
        <end position="606"/>
    </location>
</feature>
<feature type="transmembrane region" description="Helical" evidence="5">
    <location>
        <begin position="612"/>
        <end position="634"/>
    </location>
</feature>
<evidence type="ECO:0000259" key="6">
    <source>
        <dbReference type="Pfam" id="PF12698"/>
    </source>
</evidence>
<dbReference type="EMBL" id="JBFMIA010000010">
    <property type="protein sequence ID" value="MEW9502409.1"/>
    <property type="molecule type" value="Genomic_DNA"/>
</dbReference>
<evidence type="ECO:0000256" key="5">
    <source>
        <dbReference type="SAM" id="Phobius"/>
    </source>
</evidence>
<accession>A0ABV3Q4Z4</accession>
<dbReference type="NCBIfam" id="TIGR03057">
    <property type="entry name" value="xxxLxxG_by_4"/>
    <property type="match status" value="1"/>
</dbReference>
<dbReference type="InterPro" id="IPR051328">
    <property type="entry name" value="T7SS_ABC-Transporter"/>
</dbReference>
<reference evidence="7 8" key="1">
    <citation type="journal article" date="1979" name="Int. J. Syst. Evol. Microbiol.">
        <title>Bacillus globisporus subsp. marinus subsp. nov.</title>
        <authorList>
            <person name="Liu H."/>
        </authorList>
    </citation>
    <scope>NUCLEOTIDE SEQUENCE [LARGE SCALE GENOMIC DNA]</scope>
    <source>
        <strain evidence="7 8">DSM 1297</strain>
    </source>
</reference>
<feature type="transmembrane region" description="Helical" evidence="5">
    <location>
        <begin position="20"/>
        <end position="43"/>
    </location>
</feature>
<dbReference type="PANTHER" id="PTHR43077">
    <property type="entry name" value="TRANSPORT PERMEASE YVFS-RELATED"/>
    <property type="match status" value="1"/>
</dbReference>
<evidence type="ECO:0000256" key="4">
    <source>
        <dbReference type="ARBA" id="ARBA00023136"/>
    </source>
</evidence>
<dbReference type="InterPro" id="IPR017500">
    <property type="entry name" value="Phage_infect_YhgE_N"/>
</dbReference>
<dbReference type="InterPro" id="IPR013525">
    <property type="entry name" value="ABC2_TM"/>
</dbReference>
<dbReference type="InterPro" id="IPR023908">
    <property type="entry name" value="xxxLxxG_rpt"/>
</dbReference>
<evidence type="ECO:0000256" key="3">
    <source>
        <dbReference type="ARBA" id="ARBA00022989"/>
    </source>
</evidence>
<sequence>MRGISLFIQEMKAMITNKKIIIPVIAILFIPILYSGTFLWAFWDPYEQMDRLPVAVVNEDQGVVYNDEELHVGNDLVDQLEDNEGFAWDFVDKSVGEKGLENREYYMMIEIPADFSERATTLLEDEPTKLELNYIPNESYNFLAGQIGEKAIESIKEEVAHELTATFAETLFDNVDELADGLTEASDGASKIDDGVLELNDGAVTLQDNMEILANNSIAFKEGLEASNSGSKEIQSGMTALHDGFSEMKAGQEELLAGATEAQAGTKEISGGLQKSLEGVQTAQDSIPQLTEGSLKLSAGAQQLAESTEEWKQGADQTEAGASELAAGIEQLNQELQPILGSLPEPQRKQLEASLTSLVEGGKQVNGGVEQLTDAAVEINDGAASLSTEMNNLHEGQLALQSGMDELEEGQKQLVEGATELSGGQDKLVDGLQLFGDKITEAQVGSNELLEGSNQLSTGIGELASGSVDLEDGANQLADGSIKLVNGFVDLSDGTNELATKLTDAATETSDITGNDDVYDMFADPVTVESKKENEVPNYGTGMAPYLLSLGLFVGATILSIIYPLHDPAREPKNAFSWFFSKFGVLLGIGVIQAIVADVVLLTGLGLEVQSVPLFILFSILTSITFITMIQFLVTSFNNIGRFIAIIILIMQLATSAGTFPLEMIPDALQPLHAFVPMSYTVSGFKAVISSGDFGFMWENATTLLIFIAVFSIGTLLYFATQFKRKYAGKAVGQEKSLEA</sequence>
<dbReference type="NCBIfam" id="TIGR03061">
    <property type="entry name" value="pip_yhgE_Nterm"/>
    <property type="match status" value="1"/>
</dbReference>
<protein>
    <submittedName>
        <fullName evidence="7">YhgE/Pip domain-containing protein</fullName>
    </submittedName>
</protein>
<dbReference type="Gene3D" id="1.10.287.950">
    <property type="entry name" value="Methyl-accepting chemotaxis protein"/>
    <property type="match status" value="1"/>
</dbReference>
<dbReference type="PANTHER" id="PTHR43077:SF5">
    <property type="entry name" value="PHAGE INFECTION PROTEIN"/>
    <property type="match status" value="1"/>
</dbReference>
<keyword evidence="2 5" id="KW-0812">Transmembrane</keyword>
<gene>
    <name evidence="7" type="ORF">AB1471_11445</name>
</gene>
<dbReference type="Proteomes" id="UP001556040">
    <property type="component" value="Unassembled WGS sequence"/>
</dbReference>
<organism evidence="7 8">
    <name type="scientific">Jeotgalibacillus marinus</name>
    <dbReference type="NCBI Taxonomy" id="86667"/>
    <lineage>
        <taxon>Bacteria</taxon>
        <taxon>Bacillati</taxon>
        <taxon>Bacillota</taxon>
        <taxon>Bacilli</taxon>
        <taxon>Bacillales</taxon>
        <taxon>Caryophanaceae</taxon>
        <taxon>Jeotgalibacillus</taxon>
    </lineage>
</organism>
<dbReference type="Gene3D" id="3.40.1710.10">
    <property type="entry name" value="abc type-2 transporter like domain"/>
    <property type="match status" value="1"/>
</dbReference>
<dbReference type="SUPFAM" id="SSF58104">
    <property type="entry name" value="Methyl-accepting chemotaxis protein (MCP) signaling domain"/>
    <property type="match status" value="1"/>
</dbReference>
<evidence type="ECO:0000256" key="2">
    <source>
        <dbReference type="ARBA" id="ARBA00022692"/>
    </source>
</evidence>
<comment type="subcellular location">
    <subcellularLocation>
        <location evidence="1">Membrane</location>
        <topology evidence="1">Multi-pass membrane protein</topology>
    </subcellularLocation>
</comment>
<proteinExistence type="predicted"/>